<dbReference type="OrthoDB" id="7068713at2"/>
<dbReference type="PANTHER" id="PTHR39579:SF1">
    <property type="entry name" value="INNER MEMBRANE PROTEIN YHCB"/>
    <property type="match status" value="1"/>
</dbReference>
<dbReference type="EMBL" id="VHSG01000010">
    <property type="protein sequence ID" value="TQV80212.1"/>
    <property type="molecule type" value="Genomic_DNA"/>
</dbReference>
<evidence type="ECO:0000256" key="13">
    <source>
        <dbReference type="SAM" id="Coils"/>
    </source>
</evidence>
<comment type="caution">
    <text evidence="15">The sequence shown here is derived from an EMBL/GenBank/DDBJ whole genome shotgun (WGS) entry which is preliminary data.</text>
</comment>
<protein>
    <recommendedName>
        <fullName evidence="11">Z-ring associated protein G</fullName>
    </recommendedName>
    <alternativeName>
        <fullName evidence="12">Cell division protein ZapG</fullName>
    </alternativeName>
</protein>
<evidence type="ECO:0000256" key="8">
    <source>
        <dbReference type="ARBA" id="ARBA00023136"/>
    </source>
</evidence>
<keyword evidence="9" id="KW-0131">Cell cycle</keyword>
<feature type="coiled-coil region" evidence="13">
    <location>
        <begin position="15"/>
        <end position="49"/>
    </location>
</feature>
<evidence type="ECO:0000256" key="10">
    <source>
        <dbReference type="ARBA" id="ARBA00035657"/>
    </source>
</evidence>
<dbReference type="GO" id="GO:0008360">
    <property type="term" value="P:regulation of cell shape"/>
    <property type="evidence" value="ECO:0007669"/>
    <property type="project" value="UniProtKB-KW"/>
</dbReference>
<dbReference type="InterPro" id="IPR009386">
    <property type="entry name" value="ZapG-like"/>
</dbReference>
<evidence type="ECO:0000256" key="11">
    <source>
        <dbReference type="ARBA" id="ARBA00035703"/>
    </source>
</evidence>
<evidence type="ECO:0000256" key="3">
    <source>
        <dbReference type="ARBA" id="ARBA00022519"/>
    </source>
</evidence>
<dbReference type="GO" id="GO:0051301">
    <property type="term" value="P:cell division"/>
    <property type="evidence" value="ECO:0007669"/>
    <property type="project" value="UniProtKB-KW"/>
</dbReference>
<comment type="similarity">
    <text evidence="10">Belongs to the ZapG family.</text>
</comment>
<comment type="subcellular location">
    <subcellularLocation>
        <location evidence="1">Cell inner membrane</location>
        <topology evidence="1">Single-pass membrane protein</topology>
    </subcellularLocation>
</comment>
<evidence type="ECO:0000256" key="14">
    <source>
        <dbReference type="SAM" id="MobiDB-lite"/>
    </source>
</evidence>
<gene>
    <name evidence="15" type="ORF">FKG94_11005</name>
</gene>
<feature type="region of interest" description="Disordered" evidence="14">
    <location>
        <begin position="87"/>
        <end position="143"/>
    </location>
</feature>
<dbReference type="AlphaFoldDB" id="A0A545TSM4"/>
<evidence type="ECO:0000256" key="5">
    <source>
        <dbReference type="ARBA" id="ARBA00022692"/>
    </source>
</evidence>
<keyword evidence="6" id="KW-0133">Cell shape</keyword>
<keyword evidence="4" id="KW-0132">Cell division</keyword>
<sequence>MSVGCVVGALLSRSLNPREKQNRDLEQRLQQAEQRLSGYQQEVTEHFAQTSQLVNSLTQSYREVHEYLASSALKLSNPDVSRQILEAGKGKLPSDNSTVIDKDNFEPPRDWAPKEPGSKGALSEDYGLEEDREELAAATVNRD</sequence>
<evidence type="ECO:0000313" key="16">
    <source>
        <dbReference type="Proteomes" id="UP000319732"/>
    </source>
</evidence>
<keyword evidence="5" id="KW-0812">Transmembrane</keyword>
<evidence type="ECO:0000313" key="15">
    <source>
        <dbReference type="EMBL" id="TQV80212.1"/>
    </source>
</evidence>
<accession>A0A545TSM4</accession>
<dbReference type="Proteomes" id="UP000319732">
    <property type="component" value="Unassembled WGS sequence"/>
</dbReference>
<keyword evidence="8" id="KW-0472">Membrane</keyword>
<feature type="compositionally biased region" description="Basic and acidic residues" evidence="14">
    <location>
        <begin position="100"/>
        <end position="117"/>
    </location>
</feature>
<keyword evidence="16" id="KW-1185">Reference proteome</keyword>
<dbReference type="GO" id="GO:0005886">
    <property type="term" value="C:plasma membrane"/>
    <property type="evidence" value="ECO:0007669"/>
    <property type="project" value="UniProtKB-SubCell"/>
</dbReference>
<evidence type="ECO:0000256" key="1">
    <source>
        <dbReference type="ARBA" id="ARBA00004377"/>
    </source>
</evidence>
<keyword evidence="7" id="KW-1133">Transmembrane helix</keyword>
<evidence type="ECO:0000256" key="6">
    <source>
        <dbReference type="ARBA" id="ARBA00022960"/>
    </source>
</evidence>
<organism evidence="15 16">
    <name type="scientific">Exilibacterium tricleocarpae</name>
    <dbReference type="NCBI Taxonomy" id="2591008"/>
    <lineage>
        <taxon>Bacteria</taxon>
        <taxon>Pseudomonadati</taxon>
        <taxon>Pseudomonadota</taxon>
        <taxon>Gammaproteobacteria</taxon>
        <taxon>Cellvibrionales</taxon>
        <taxon>Cellvibrionaceae</taxon>
        <taxon>Exilibacterium</taxon>
    </lineage>
</organism>
<evidence type="ECO:0000256" key="9">
    <source>
        <dbReference type="ARBA" id="ARBA00023306"/>
    </source>
</evidence>
<keyword evidence="3" id="KW-0997">Cell inner membrane</keyword>
<dbReference type="PANTHER" id="PTHR39579">
    <property type="entry name" value="INNER MEMBRANE PROTEIN YHCB"/>
    <property type="match status" value="1"/>
</dbReference>
<evidence type="ECO:0000256" key="7">
    <source>
        <dbReference type="ARBA" id="ARBA00022989"/>
    </source>
</evidence>
<proteinExistence type="inferred from homology"/>
<evidence type="ECO:0000256" key="4">
    <source>
        <dbReference type="ARBA" id="ARBA00022618"/>
    </source>
</evidence>
<keyword evidence="13" id="KW-0175">Coiled coil</keyword>
<reference evidence="15 16" key="1">
    <citation type="submission" date="2019-06" db="EMBL/GenBank/DDBJ databases">
        <title>Whole genome sequence for Cellvibrionaceae sp. R142.</title>
        <authorList>
            <person name="Wang G."/>
        </authorList>
    </citation>
    <scope>NUCLEOTIDE SEQUENCE [LARGE SCALE GENOMIC DNA]</scope>
    <source>
        <strain evidence="15 16">R142</strain>
    </source>
</reference>
<name>A0A545TSM4_9GAMM</name>
<evidence type="ECO:0000256" key="2">
    <source>
        <dbReference type="ARBA" id="ARBA00022475"/>
    </source>
</evidence>
<evidence type="ECO:0000256" key="12">
    <source>
        <dbReference type="ARBA" id="ARBA00035727"/>
    </source>
</evidence>
<keyword evidence="2" id="KW-1003">Cell membrane</keyword>
<dbReference type="Pfam" id="PF06295">
    <property type="entry name" value="ZapG-like"/>
    <property type="match status" value="1"/>
</dbReference>